<evidence type="ECO:0000256" key="3">
    <source>
        <dbReference type="ARBA" id="ARBA00022525"/>
    </source>
</evidence>
<dbReference type="AlphaFoldDB" id="A0A0W8CVN3"/>
<dbReference type="STRING" id="4790.A0A0W8CVN3"/>
<comment type="caution">
    <text evidence="7">The sequence shown here is derived from an EMBL/GenBank/DDBJ whole genome shotgun (WGS) entry which is preliminary data.</text>
</comment>
<evidence type="ECO:0000256" key="2">
    <source>
        <dbReference type="ARBA" id="ARBA00009520"/>
    </source>
</evidence>
<comment type="subcellular location">
    <subcellularLocation>
        <location evidence="1">Secreted</location>
    </subcellularLocation>
</comment>
<dbReference type="EMBL" id="LNFO01003070">
    <property type="protein sequence ID" value="KUF83825.1"/>
    <property type="molecule type" value="Genomic_DNA"/>
</dbReference>
<dbReference type="Proteomes" id="UP000054636">
    <property type="component" value="Unassembled WGS sequence"/>
</dbReference>
<proteinExistence type="inferred from homology"/>
<dbReference type="Pfam" id="PF05630">
    <property type="entry name" value="NPP1"/>
    <property type="match status" value="1"/>
</dbReference>
<dbReference type="PANTHER" id="PTHR33657:SF8">
    <property type="entry name" value="DOMAIN PROTEIN, PUTATIVE (AFU_ORTHOLOGUE AFUA_5G00600)-RELATED"/>
    <property type="match status" value="1"/>
</dbReference>
<keyword evidence="4" id="KW-0843">Virulence</keyword>
<evidence type="ECO:0000256" key="4">
    <source>
        <dbReference type="ARBA" id="ARBA00023026"/>
    </source>
</evidence>
<evidence type="ECO:0000256" key="1">
    <source>
        <dbReference type="ARBA" id="ARBA00004613"/>
    </source>
</evidence>
<keyword evidence="5" id="KW-0732">Signal</keyword>
<gene>
    <name evidence="6" type="ORF">AM587_10002080</name>
    <name evidence="7" type="ORF">AM588_10003635</name>
</gene>
<dbReference type="Proteomes" id="UP000052943">
    <property type="component" value="Unassembled WGS sequence"/>
</dbReference>
<organism evidence="7 9">
    <name type="scientific">Phytophthora nicotianae</name>
    <name type="common">Potato buckeye rot agent</name>
    <name type="synonym">Phytophthora parasitica</name>
    <dbReference type="NCBI Taxonomy" id="4792"/>
    <lineage>
        <taxon>Eukaryota</taxon>
        <taxon>Sar</taxon>
        <taxon>Stramenopiles</taxon>
        <taxon>Oomycota</taxon>
        <taxon>Peronosporomycetes</taxon>
        <taxon>Peronosporales</taxon>
        <taxon>Peronosporaceae</taxon>
        <taxon>Phytophthora</taxon>
    </lineage>
</organism>
<keyword evidence="3" id="KW-0964">Secreted</keyword>
<dbReference type="PIRSF" id="PIRSF029958">
    <property type="entry name" value="Necrosis-inducing_protein"/>
    <property type="match status" value="1"/>
</dbReference>
<comment type="similarity">
    <text evidence="2">Belongs to the Necrosis inducing protein (NPP1) family.</text>
</comment>
<evidence type="ECO:0000256" key="5">
    <source>
        <dbReference type="SAM" id="SignalP"/>
    </source>
</evidence>
<evidence type="ECO:0000313" key="8">
    <source>
        <dbReference type="Proteomes" id="UP000052943"/>
    </source>
</evidence>
<accession>A0A0W8CVN3</accession>
<evidence type="ECO:0000313" key="6">
    <source>
        <dbReference type="EMBL" id="KUF83825.1"/>
    </source>
</evidence>
<dbReference type="PANTHER" id="PTHR33657">
    <property type="entry name" value="DOMAIN PROTEIN, PUTATIVE (AFU_ORTHOLOGUE AFUA_5G00600)-RELATED"/>
    <property type="match status" value="1"/>
</dbReference>
<protein>
    <submittedName>
        <fullName evidence="6">NPP1 protein</fullName>
    </submittedName>
</protein>
<sequence length="255" mass="28541">MNLFVTVVLYLAALQSVLGEKVDCDFVKPFAQPEPVTVLEKVALKFKPTLLIDGGCVSFPAVNEAGAISSGLRPLNGNDGCIKAPQGSQVYGRSTQFQDKWAIMFAWYFPKGFWSGMPSRRHDWASMVVWIDDPDFETPKLLGVSLSKSKKRYTKDTAPLSEVYFAGFQEYGRRGYKTYVNGSSTSIRISHSSGFFFGPASLDLSTRDGDYQDLIMWEQLTEEARKALNSANFGKSVVPFNDDNFEDMLEKAWPF</sequence>
<evidence type="ECO:0000313" key="7">
    <source>
        <dbReference type="EMBL" id="KUF88206.1"/>
    </source>
</evidence>
<reference evidence="8 9" key="1">
    <citation type="submission" date="2015-11" db="EMBL/GenBank/DDBJ databases">
        <title>Genomes and virulence difference between two physiological races of Phytophthora nicotianae.</title>
        <authorList>
            <person name="Liu H."/>
            <person name="Ma X."/>
            <person name="Yu H."/>
            <person name="Fang D."/>
            <person name="Li Y."/>
            <person name="Wang X."/>
            <person name="Wang W."/>
            <person name="Dong Y."/>
            <person name="Xiao B."/>
        </authorList>
    </citation>
    <scope>NUCLEOTIDE SEQUENCE [LARGE SCALE GENOMIC DNA]</scope>
    <source>
        <strain evidence="6">Race 0</strain>
        <strain evidence="8">race 0</strain>
        <strain evidence="7">Race 1</strain>
        <strain evidence="9">race 1</strain>
    </source>
</reference>
<name>A0A0W8CVN3_PHYNI</name>
<feature type="signal peptide" evidence="5">
    <location>
        <begin position="1"/>
        <end position="19"/>
    </location>
</feature>
<dbReference type="EMBL" id="LNFP01001011">
    <property type="protein sequence ID" value="KUF88206.1"/>
    <property type="molecule type" value="Genomic_DNA"/>
</dbReference>
<dbReference type="GO" id="GO:0005576">
    <property type="term" value="C:extracellular region"/>
    <property type="evidence" value="ECO:0007669"/>
    <property type="project" value="UniProtKB-SubCell"/>
</dbReference>
<feature type="chain" id="PRO_5007440320" evidence="5">
    <location>
        <begin position="20"/>
        <end position="255"/>
    </location>
</feature>
<dbReference type="InterPro" id="IPR008701">
    <property type="entry name" value="NPP1"/>
</dbReference>
<evidence type="ECO:0000313" key="9">
    <source>
        <dbReference type="Proteomes" id="UP000054636"/>
    </source>
</evidence>